<dbReference type="PROSITE" id="PS50002">
    <property type="entry name" value="SH3"/>
    <property type="match status" value="1"/>
</dbReference>
<dbReference type="Proteomes" id="UP000327493">
    <property type="component" value="Chromosome 21"/>
</dbReference>
<organism evidence="6 7">
    <name type="scientific">Etheostoma spectabile</name>
    <name type="common">orangethroat darter</name>
    <dbReference type="NCBI Taxonomy" id="54343"/>
    <lineage>
        <taxon>Eukaryota</taxon>
        <taxon>Metazoa</taxon>
        <taxon>Chordata</taxon>
        <taxon>Craniata</taxon>
        <taxon>Vertebrata</taxon>
        <taxon>Euteleostomi</taxon>
        <taxon>Actinopterygii</taxon>
        <taxon>Neopterygii</taxon>
        <taxon>Teleostei</taxon>
        <taxon>Neoteleostei</taxon>
        <taxon>Acanthomorphata</taxon>
        <taxon>Eupercaria</taxon>
        <taxon>Perciformes</taxon>
        <taxon>Percoidei</taxon>
        <taxon>Percidae</taxon>
        <taxon>Etheostomatinae</taxon>
        <taxon>Etheostoma</taxon>
    </lineage>
</organism>
<evidence type="ECO:0000256" key="3">
    <source>
        <dbReference type="PROSITE-ProRule" id="PRU00192"/>
    </source>
</evidence>
<evidence type="ECO:0000313" key="7">
    <source>
        <dbReference type="Proteomes" id="UP000327493"/>
    </source>
</evidence>
<evidence type="ECO:0000256" key="1">
    <source>
        <dbReference type="ARBA" id="ARBA00022443"/>
    </source>
</evidence>
<feature type="region of interest" description="Disordered" evidence="4">
    <location>
        <begin position="124"/>
        <end position="144"/>
    </location>
</feature>
<protein>
    <recommendedName>
        <fullName evidence="5">SH3 domain-containing protein</fullName>
    </recommendedName>
</protein>
<gene>
    <name evidence="6" type="ORF">FQN60_002895</name>
</gene>
<evidence type="ECO:0000313" key="6">
    <source>
        <dbReference type="EMBL" id="KAA8581314.1"/>
    </source>
</evidence>
<dbReference type="GO" id="GO:0005737">
    <property type="term" value="C:cytoplasm"/>
    <property type="evidence" value="ECO:0007669"/>
    <property type="project" value="TreeGrafter"/>
</dbReference>
<proteinExistence type="predicted"/>
<evidence type="ECO:0000259" key="5">
    <source>
        <dbReference type="PROSITE" id="PS50002"/>
    </source>
</evidence>
<dbReference type="GO" id="GO:0005096">
    <property type="term" value="F:GTPase activator activity"/>
    <property type="evidence" value="ECO:0007669"/>
    <property type="project" value="UniProtKB-KW"/>
</dbReference>
<keyword evidence="2" id="KW-0343">GTPase activation</keyword>
<keyword evidence="1 3" id="KW-0728">SH3 domain</keyword>
<dbReference type="InterPro" id="IPR001452">
    <property type="entry name" value="SH3_domain"/>
</dbReference>
<sequence>MELVSVQYEFEYRAKDGRLVSIKPNESYILVSKTNEHWWHVRKDQHSRPFYIPAQYVKELLSLTENPPGPNSLKSPECVTNSKPGDMAHITPRKASTVNRVSALDSSRETHRFSTFGFCENKPDVKPSETLDEGQTTSSFADSQDKIQTHASTTAFSFSSAPLNTDNLQLYTKAHPVPKVKNGHKQPLEDDEVKQPQTFLDNEDMEFPLPPDSPIYDTIPELNIPEFDTFPEPPGPVDSKETLMFELPNSNQTAGTTSSTDEPPIDQLIQDLSFGQRVPSGPEGGHSLLVLVKRCVKSTQLENRLLTGSVGWEASSEERKVLICRPLPNLQQLLPGFPSTDDDSGNYD</sequence>
<feature type="domain" description="SH3" evidence="5">
    <location>
        <begin position="1"/>
        <end position="62"/>
    </location>
</feature>
<keyword evidence="7" id="KW-1185">Reference proteome</keyword>
<dbReference type="AlphaFoldDB" id="A0A5J5CHK7"/>
<evidence type="ECO:0000256" key="2">
    <source>
        <dbReference type="ARBA" id="ARBA00022468"/>
    </source>
</evidence>
<reference evidence="6 7" key="1">
    <citation type="submission" date="2019-08" db="EMBL/GenBank/DDBJ databases">
        <title>A chromosome-level genome assembly, high-density linkage maps, and genome scans reveal the genomic architecture of hybrid incompatibilities underlying speciation via character displacement in darters (Percidae: Etheostominae).</title>
        <authorList>
            <person name="Moran R.L."/>
            <person name="Catchen J.M."/>
            <person name="Fuller R.C."/>
        </authorList>
    </citation>
    <scope>NUCLEOTIDE SEQUENCE [LARGE SCALE GENOMIC DNA]</scope>
    <source>
        <strain evidence="6">EspeVRDwgs_2016</strain>
        <tissue evidence="6">Muscle</tissue>
    </source>
</reference>
<evidence type="ECO:0000256" key="4">
    <source>
        <dbReference type="SAM" id="MobiDB-lite"/>
    </source>
</evidence>
<feature type="compositionally biased region" description="Polar residues" evidence="4">
    <location>
        <begin position="133"/>
        <end position="142"/>
    </location>
</feature>
<dbReference type="PANTHER" id="PTHR23176:SF129">
    <property type="entry name" value="RHO GTPASE ACTIVATING PROTEIN AT 16F, ISOFORM E-RELATED"/>
    <property type="match status" value="1"/>
</dbReference>
<dbReference type="PANTHER" id="PTHR23176">
    <property type="entry name" value="RHO/RAC/CDC GTPASE-ACTIVATING PROTEIN"/>
    <property type="match status" value="1"/>
</dbReference>
<dbReference type="SUPFAM" id="SSF50044">
    <property type="entry name" value="SH3-domain"/>
    <property type="match status" value="1"/>
</dbReference>
<dbReference type="InterPro" id="IPR050729">
    <property type="entry name" value="Rho-GAP"/>
</dbReference>
<dbReference type="Gene3D" id="2.30.30.40">
    <property type="entry name" value="SH3 Domains"/>
    <property type="match status" value="1"/>
</dbReference>
<name>A0A5J5CHK7_9PERO</name>
<dbReference type="CDD" id="cd12069">
    <property type="entry name" value="SH3_ARHGAP27"/>
    <property type="match status" value="1"/>
</dbReference>
<accession>A0A5J5CHK7</accession>
<comment type="caution">
    <text evidence="6">The sequence shown here is derived from an EMBL/GenBank/DDBJ whole genome shotgun (WGS) entry which is preliminary data.</text>
</comment>
<dbReference type="InterPro" id="IPR036028">
    <property type="entry name" value="SH3-like_dom_sf"/>
</dbReference>
<dbReference type="EMBL" id="VOFY01000021">
    <property type="protein sequence ID" value="KAA8581314.1"/>
    <property type="molecule type" value="Genomic_DNA"/>
</dbReference>